<dbReference type="PROSITE" id="PS01200">
    <property type="entry name" value="TUB_1"/>
    <property type="match status" value="1"/>
</dbReference>
<feature type="compositionally biased region" description="Polar residues" evidence="6">
    <location>
        <begin position="106"/>
        <end position="115"/>
    </location>
</feature>
<keyword evidence="10" id="KW-1185">Reference proteome</keyword>
<dbReference type="PANTHER" id="PTHR16517:SF20">
    <property type="entry name" value="TUBBY PROTEIN HOMOLOG"/>
    <property type="match status" value="1"/>
</dbReference>
<dbReference type="GeneTree" id="ENSGT00940000158372"/>
<dbReference type="InterPro" id="IPR018066">
    <property type="entry name" value="Tubby_C_CS"/>
</dbReference>
<comment type="similarity">
    <text evidence="3">Belongs to the TUB family.</text>
</comment>
<gene>
    <name evidence="9" type="primary">TUB</name>
</gene>
<reference evidence="9" key="3">
    <citation type="submission" date="2025-09" db="UniProtKB">
        <authorList>
            <consortium name="Ensembl"/>
        </authorList>
    </citation>
    <scope>IDENTIFICATION</scope>
</reference>
<dbReference type="Ensembl" id="ENSMODT00000067226.1">
    <property type="protein sequence ID" value="ENSMODP00000048220.1"/>
    <property type="gene ID" value="ENSMODG00000007360.4"/>
</dbReference>
<name>A0A5F8GL30_MONDO</name>
<feature type="region of interest" description="Disordered" evidence="6">
    <location>
        <begin position="1"/>
        <end position="32"/>
    </location>
</feature>
<dbReference type="PANTHER" id="PTHR16517">
    <property type="entry name" value="TUBBY-RELATED"/>
    <property type="match status" value="1"/>
</dbReference>
<feature type="compositionally biased region" description="Acidic residues" evidence="6">
    <location>
        <begin position="171"/>
        <end position="187"/>
    </location>
</feature>
<feature type="region of interest" description="Disordered" evidence="6">
    <location>
        <begin position="63"/>
        <end position="222"/>
    </location>
</feature>
<proteinExistence type="inferred from homology"/>
<feature type="compositionally biased region" description="Gly residues" evidence="6">
    <location>
        <begin position="9"/>
        <end position="27"/>
    </location>
</feature>
<protein>
    <submittedName>
        <fullName evidence="9">TUB bipartite transcription factor</fullName>
    </submittedName>
</protein>
<dbReference type="PRINTS" id="PR01573">
    <property type="entry name" value="SUPERTUBBY"/>
</dbReference>
<evidence type="ECO:0000256" key="1">
    <source>
        <dbReference type="ARBA" id="ARBA00004496"/>
    </source>
</evidence>
<dbReference type="Pfam" id="PF01167">
    <property type="entry name" value="Tub"/>
    <property type="match status" value="1"/>
</dbReference>
<evidence type="ECO:0000256" key="5">
    <source>
        <dbReference type="ARBA" id="ARBA00022525"/>
    </source>
</evidence>
<dbReference type="InterPro" id="IPR025659">
    <property type="entry name" value="Tubby-like_C"/>
</dbReference>
<dbReference type="Pfam" id="PF16322">
    <property type="entry name" value="Tub_N"/>
    <property type="match status" value="2"/>
</dbReference>
<feature type="domain" description="Tubby N-terminal" evidence="8">
    <location>
        <begin position="60"/>
        <end position="155"/>
    </location>
</feature>
<reference evidence="9 10" key="1">
    <citation type="journal article" date="2007" name="Nature">
        <title>Genome of the marsupial Monodelphis domestica reveals innovation in non-coding sequences.</title>
        <authorList>
            <person name="Mikkelsen T.S."/>
            <person name="Wakefield M.J."/>
            <person name="Aken B."/>
            <person name="Amemiya C.T."/>
            <person name="Chang J.L."/>
            <person name="Duke S."/>
            <person name="Garber M."/>
            <person name="Gentles A.J."/>
            <person name="Goodstadt L."/>
            <person name="Heger A."/>
            <person name="Jurka J."/>
            <person name="Kamal M."/>
            <person name="Mauceli E."/>
            <person name="Searle S.M."/>
            <person name="Sharpe T."/>
            <person name="Baker M.L."/>
            <person name="Batzer M.A."/>
            <person name="Benos P.V."/>
            <person name="Belov K."/>
            <person name="Clamp M."/>
            <person name="Cook A."/>
            <person name="Cuff J."/>
            <person name="Das R."/>
            <person name="Davidow L."/>
            <person name="Deakin J.E."/>
            <person name="Fazzari M.J."/>
            <person name="Glass J.L."/>
            <person name="Grabherr M."/>
            <person name="Greally J.M."/>
            <person name="Gu W."/>
            <person name="Hore T.A."/>
            <person name="Huttley G.A."/>
            <person name="Kleber M."/>
            <person name="Jirtle R.L."/>
            <person name="Koina E."/>
            <person name="Lee J.T."/>
            <person name="Mahony S."/>
            <person name="Marra M.A."/>
            <person name="Miller R.D."/>
            <person name="Nicholls R.D."/>
            <person name="Oda M."/>
            <person name="Papenfuss A.T."/>
            <person name="Parra Z.E."/>
            <person name="Pollock D.D."/>
            <person name="Ray D.A."/>
            <person name="Schein J.E."/>
            <person name="Speed T.P."/>
            <person name="Thompson K."/>
            <person name="VandeBerg J.L."/>
            <person name="Wade C.M."/>
            <person name="Walker J.A."/>
            <person name="Waters P.D."/>
            <person name="Webber C."/>
            <person name="Weidman J.R."/>
            <person name="Xie X."/>
            <person name="Zody M.C."/>
            <person name="Baldwin J."/>
            <person name="Abdouelleil A."/>
            <person name="Abdulkadir J."/>
            <person name="Abebe A."/>
            <person name="Abera B."/>
            <person name="Abreu J."/>
            <person name="Acer S.C."/>
            <person name="Aftuck L."/>
            <person name="Alexander A."/>
            <person name="An P."/>
            <person name="Anderson E."/>
            <person name="Anderson S."/>
            <person name="Arachi H."/>
            <person name="Azer M."/>
            <person name="Bachantsang P."/>
            <person name="Barry A."/>
            <person name="Bayul T."/>
            <person name="Berlin A."/>
            <person name="Bessette D."/>
            <person name="Bloom T."/>
            <person name="Bloom T."/>
            <person name="Boguslavskiy L."/>
            <person name="Bonnet C."/>
            <person name="Boukhgalter B."/>
            <person name="Bourzgui I."/>
            <person name="Brown A."/>
            <person name="Cahill P."/>
            <person name="Channer S."/>
            <person name="Cheshatsang Y."/>
            <person name="Chuda L."/>
            <person name="Citroen M."/>
            <person name="Collymore A."/>
            <person name="Cooke P."/>
            <person name="Costello M."/>
            <person name="D'Aco K."/>
            <person name="Daza R."/>
            <person name="De Haan G."/>
            <person name="DeGray S."/>
            <person name="DeMaso C."/>
            <person name="Dhargay N."/>
            <person name="Dooley K."/>
            <person name="Dooley E."/>
            <person name="Doricent M."/>
            <person name="Dorje P."/>
            <person name="Dorjee K."/>
            <person name="Dupes A."/>
            <person name="Elong R."/>
            <person name="Falk J."/>
            <person name="Farina A."/>
            <person name="Faro S."/>
            <person name="Ferguson D."/>
            <person name="Fisher S."/>
            <person name="Foley C.D."/>
            <person name="Franke A."/>
            <person name="Friedrich D."/>
            <person name="Gadbois L."/>
            <person name="Gearin G."/>
            <person name="Gearin C.R."/>
            <person name="Giannoukos G."/>
            <person name="Goode T."/>
            <person name="Graham J."/>
            <person name="Grandbois E."/>
            <person name="Grewal S."/>
            <person name="Gyaltsen K."/>
            <person name="Hafez N."/>
            <person name="Hagos B."/>
            <person name="Hall J."/>
            <person name="Henson C."/>
            <person name="Hollinger A."/>
            <person name="Honan T."/>
            <person name="Huard M.D."/>
            <person name="Hughes L."/>
            <person name="Hurhula B."/>
            <person name="Husby M.E."/>
            <person name="Kamat A."/>
            <person name="Kanga B."/>
            <person name="Kashin S."/>
            <person name="Khazanovich D."/>
            <person name="Kisner P."/>
            <person name="Lance K."/>
            <person name="Lara M."/>
            <person name="Lee W."/>
            <person name="Lennon N."/>
            <person name="Letendre F."/>
            <person name="LeVine R."/>
            <person name="Lipovsky A."/>
            <person name="Liu X."/>
            <person name="Liu J."/>
            <person name="Liu S."/>
            <person name="Lokyitsang T."/>
            <person name="Lokyitsang Y."/>
            <person name="Lubonja R."/>
            <person name="Lui A."/>
            <person name="MacDonald P."/>
            <person name="Magnisalis V."/>
            <person name="Maru K."/>
            <person name="Matthews C."/>
            <person name="McCusker W."/>
            <person name="McDonough S."/>
            <person name="Mehta T."/>
            <person name="Meldrim J."/>
            <person name="Meneus L."/>
            <person name="Mihai O."/>
            <person name="Mihalev A."/>
            <person name="Mihova T."/>
            <person name="Mittelman R."/>
            <person name="Mlenga V."/>
            <person name="Montmayeur A."/>
            <person name="Mulrain L."/>
            <person name="Navidi A."/>
            <person name="Naylor J."/>
            <person name="Negash T."/>
            <person name="Nguyen T."/>
            <person name="Nguyen N."/>
            <person name="Nicol R."/>
            <person name="Norbu C."/>
            <person name="Norbu N."/>
            <person name="Novod N."/>
            <person name="O'Neill B."/>
            <person name="Osman S."/>
            <person name="Markiewicz E."/>
            <person name="Oyono O.L."/>
            <person name="Patti C."/>
            <person name="Phunkhang P."/>
            <person name="Pierre F."/>
            <person name="Priest M."/>
            <person name="Raghuraman S."/>
            <person name="Rege F."/>
            <person name="Reyes R."/>
            <person name="Rise C."/>
            <person name="Rogov P."/>
            <person name="Ross K."/>
            <person name="Ryan E."/>
            <person name="Settipalli S."/>
            <person name="Shea T."/>
            <person name="Sherpa N."/>
            <person name="Shi L."/>
            <person name="Shih D."/>
            <person name="Sparrow T."/>
            <person name="Spaulding J."/>
            <person name="Stalker J."/>
            <person name="Stange-Thomann N."/>
            <person name="Stavropoulos S."/>
            <person name="Stone C."/>
            <person name="Strader C."/>
            <person name="Tesfaye S."/>
            <person name="Thomson T."/>
            <person name="Thoulutsang Y."/>
            <person name="Thoulutsang D."/>
            <person name="Topham K."/>
            <person name="Topping I."/>
            <person name="Tsamla T."/>
            <person name="Vassiliev H."/>
            <person name="Vo A."/>
            <person name="Wangchuk T."/>
            <person name="Wangdi T."/>
            <person name="Weiand M."/>
            <person name="Wilkinson J."/>
            <person name="Wilson A."/>
            <person name="Yadav S."/>
            <person name="Young G."/>
            <person name="Yu Q."/>
            <person name="Zembek L."/>
            <person name="Zhong D."/>
            <person name="Zimmer A."/>
            <person name="Zwirko Z."/>
            <person name="Jaffe D.B."/>
            <person name="Alvarez P."/>
            <person name="Brockman W."/>
            <person name="Butler J."/>
            <person name="Chin C."/>
            <person name="Gnerre S."/>
            <person name="MacCallum I."/>
            <person name="Graves J.A."/>
            <person name="Ponting C.P."/>
            <person name="Breen M."/>
            <person name="Samollow P.B."/>
            <person name="Lander E.S."/>
            <person name="Lindblad-Toh K."/>
        </authorList>
    </citation>
    <scope>NUCLEOTIDE SEQUENCE [LARGE SCALE GENOMIC DNA]</scope>
</reference>
<sequence>MAGAHAGLGMEGGSDCGGSGGGGGVGVGRSSNRTLSYSRWSYDSVLDDEGNTLRQQKLERQRALLEQKQKKKRQEPLMVQSNPDSRTRTRRARQSEEQAPLVESYLHSNSSTSYHVQEAEQDDGKLNEDPVMPRSAKRSPAAGAMAAAGQGGISRKEKKGKSKGISSSMNFDEEEEEEEEEDDEEDSSSSSQLNTNARPGSATSKKSNKETASAPSPSAQAPLIEVEDLEEFALRPAPQGITIKCRITRDKKGMDRGMYPTYYLHMEREDGKKVFLLAGRKRKKSKTSNYLISVDPTDLSRGGESFVGKLRSNLMGTRFTVYNNGVNPMKTSSSNLEGANIRQELAAICYETNVLGFKGPRKMSVIIPGMSMVHERVSIKPRNEQETLLARWLNKSTDTVIELHNKTPVWNDDTQSYVLNFHGRVTQASVKNFQIIHANDPDYIVMQFGRVAEDVFTMDYNYPMCVLQAFAIALSSFDSKLACGN</sequence>
<feature type="domain" description="Tubby N-terminal" evidence="8">
    <location>
        <begin position="161"/>
        <end position="217"/>
    </location>
</feature>
<dbReference type="GO" id="GO:0005737">
    <property type="term" value="C:cytoplasm"/>
    <property type="evidence" value="ECO:0007669"/>
    <property type="project" value="UniProtKB-SubCell"/>
</dbReference>
<reference evidence="9" key="2">
    <citation type="submission" date="2025-08" db="UniProtKB">
        <authorList>
            <consortium name="Ensembl"/>
        </authorList>
    </citation>
    <scope>IDENTIFICATION</scope>
</reference>
<evidence type="ECO:0000259" key="7">
    <source>
        <dbReference type="Pfam" id="PF01167"/>
    </source>
</evidence>
<keyword evidence="4" id="KW-0963">Cytoplasm</keyword>
<dbReference type="AlphaFoldDB" id="A0A5F8GL30"/>
<dbReference type="PRINTS" id="PR01574">
    <property type="entry name" value="TUBBYPROTEIN"/>
</dbReference>
<evidence type="ECO:0000313" key="10">
    <source>
        <dbReference type="Proteomes" id="UP000002280"/>
    </source>
</evidence>
<feature type="compositionally biased region" description="Low complexity" evidence="6">
    <location>
        <begin position="212"/>
        <end position="222"/>
    </location>
</feature>
<feature type="compositionally biased region" description="Polar residues" evidence="6">
    <location>
        <begin position="192"/>
        <end position="205"/>
    </location>
</feature>
<dbReference type="InterPro" id="IPR000007">
    <property type="entry name" value="Tubby_C"/>
</dbReference>
<organism evidence="9 10">
    <name type="scientific">Monodelphis domestica</name>
    <name type="common">Gray short-tailed opossum</name>
    <dbReference type="NCBI Taxonomy" id="13616"/>
    <lineage>
        <taxon>Eukaryota</taxon>
        <taxon>Metazoa</taxon>
        <taxon>Chordata</taxon>
        <taxon>Craniata</taxon>
        <taxon>Vertebrata</taxon>
        <taxon>Euteleostomi</taxon>
        <taxon>Mammalia</taxon>
        <taxon>Metatheria</taxon>
        <taxon>Didelphimorphia</taxon>
        <taxon>Didelphidae</taxon>
        <taxon>Monodelphis</taxon>
    </lineage>
</organism>
<keyword evidence="5" id="KW-0964">Secreted</keyword>
<evidence type="ECO:0000313" key="9">
    <source>
        <dbReference type="Ensembl" id="ENSMODP00000048220.1"/>
    </source>
</evidence>
<comment type="subcellular location">
    <subcellularLocation>
        <location evidence="1">Cytoplasm</location>
    </subcellularLocation>
    <subcellularLocation>
        <location evidence="2">Secreted</location>
    </subcellularLocation>
</comment>
<dbReference type="Gene3D" id="3.20.90.10">
    <property type="entry name" value="Tubby Protein, Chain A"/>
    <property type="match status" value="1"/>
</dbReference>
<evidence type="ECO:0000256" key="2">
    <source>
        <dbReference type="ARBA" id="ARBA00004613"/>
    </source>
</evidence>
<evidence type="ECO:0000256" key="4">
    <source>
        <dbReference type="ARBA" id="ARBA00022490"/>
    </source>
</evidence>
<dbReference type="Proteomes" id="UP000002280">
    <property type="component" value="Chromosome 5"/>
</dbReference>
<dbReference type="InterPro" id="IPR005398">
    <property type="entry name" value="Tubby_N"/>
</dbReference>
<dbReference type="GO" id="GO:0005576">
    <property type="term" value="C:extracellular region"/>
    <property type="evidence" value="ECO:0007669"/>
    <property type="project" value="UniProtKB-SubCell"/>
</dbReference>
<accession>A0A5F8GL30</accession>
<evidence type="ECO:0000259" key="8">
    <source>
        <dbReference type="Pfam" id="PF16322"/>
    </source>
</evidence>
<dbReference type="Bgee" id="ENSMODG00000007360">
    <property type="expression patterns" value="Expressed in cerebellum and 18 other cell types or tissues"/>
</dbReference>
<dbReference type="SUPFAM" id="SSF54518">
    <property type="entry name" value="Tubby C-terminal domain-like"/>
    <property type="match status" value="1"/>
</dbReference>
<feature type="domain" description="Tubby C-terminal" evidence="7">
    <location>
        <begin position="235"/>
        <end position="479"/>
    </location>
</feature>
<evidence type="ECO:0000256" key="6">
    <source>
        <dbReference type="SAM" id="MobiDB-lite"/>
    </source>
</evidence>
<evidence type="ECO:0000256" key="3">
    <source>
        <dbReference type="ARBA" id="ARBA00007129"/>
    </source>
</evidence>
<dbReference type="FunFam" id="3.20.90.10:FF:000001">
    <property type="entry name" value="Tubby-like protein"/>
    <property type="match status" value="1"/>
</dbReference>